<keyword evidence="4" id="KW-0645">Protease</keyword>
<gene>
    <name evidence="4" type="ORF">HNI00_09225</name>
</gene>
<dbReference type="KEGG" id="tog:HNI00_09225"/>
<dbReference type="AlphaFoldDB" id="A0AA96Y4K3"/>
<feature type="transmembrane region" description="Helical" evidence="2">
    <location>
        <begin position="253"/>
        <end position="276"/>
    </location>
</feature>
<feature type="transmembrane region" description="Helical" evidence="2">
    <location>
        <begin position="303"/>
        <end position="328"/>
    </location>
</feature>
<dbReference type="PANTHER" id="PTHR43592:SF15">
    <property type="entry name" value="CAAX AMINO TERMINAL PROTEASE FAMILY PROTEIN"/>
    <property type="match status" value="1"/>
</dbReference>
<name>A0AA96Y4K3_9CYAN</name>
<feature type="transmembrane region" description="Helical" evidence="2">
    <location>
        <begin position="6"/>
        <end position="27"/>
    </location>
</feature>
<evidence type="ECO:0000256" key="2">
    <source>
        <dbReference type="SAM" id="Phobius"/>
    </source>
</evidence>
<evidence type="ECO:0000256" key="1">
    <source>
        <dbReference type="SAM" id="MobiDB-lite"/>
    </source>
</evidence>
<keyword evidence="4" id="KW-0378">Hydrolase</keyword>
<keyword evidence="2" id="KW-1133">Transmembrane helix</keyword>
<keyword evidence="2" id="KW-0472">Membrane</keyword>
<dbReference type="InterPro" id="IPR003675">
    <property type="entry name" value="Rce1/LyrA-like_dom"/>
</dbReference>
<keyword evidence="4" id="KW-0482">Metalloprotease</keyword>
<feature type="transmembrane region" description="Helical" evidence="2">
    <location>
        <begin position="463"/>
        <end position="496"/>
    </location>
</feature>
<sequence length="530" mass="57039">MTLKRLILSVLTLFVAILVGGSLWSSFQEPQITNRLQLYQTNLLLHATAATEITGEVDGAALQKALLGESPLKTALEQYQAVRKAAEADLAKLEKRLATVDPAALGDSDPPPAASSRPIPSRTVDSQATRLATALQQQRSLLDQLDLSIGILQAEQGDLTAAQQTWGKLAESAAAGSPAAGSPAADTARTLTGLWNEPPRIVPDAEMQLQKGLEGWFRYTALDRLYSLQQRTEALNALQADEAAIAQGTLLKLALVGTVPVLGAIAGAGLLVFLVAQRLTQGKQSILALNGEVPWDVPWDWEIIWQVLIVGFFMAGQVVAPLIVGVLNPVLAAFGPRAKAVYAFTYYLLMAGSGLAVLYWSIRKWFPLPKDWFQYRGADRWPLWGLGGYLVALPLMIGVSLVNQQIWQGQGGSNPLLQIVLEEGDAVSLGLFLFTAAVAAPIFEETLFRGFLLPSLTRYVPVWGAIALSSLLFAVAHLSLSEVIPLTTLGMVLGVVYTRSRNLLAPILLHSLWNAITMIGLFVLGSGARL</sequence>
<organism evidence="4">
    <name type="scientific">Thermoleptolyngbya oregonensis NK1-22</name>
    <dbReference type="NCBI Taxonomy" id="2547457"/>
    <lineage>
        <taxon>Bacteria</taxon>
        <taxon>Bacillati</taxon>
        <taxon>Cyanobacteriota</taxon>
        <taxon>Cyanophyceae</taxon>
        <taxon>Oculatellales</taxon>
        <taxon>Oculatellaceae</taxon>
        <taxon>Thermoleptolyngbya</taxon>
    </lineage>
</organism>
<dbReference type="RefSeq" id="WP_316792688.1">
    <property type="nucleotide sequence ID" value="NZ_CP053540.1"/>
</dbReference>
<evidence type="ECO:0000259" key="3">
    <source>
        <dbReference type="Pfam" id="PF02517"/>
    </source>
</evidence>
<dbReference type="GO" id="GO:0008237">
    <property type="term" value="F:metallopeptidase activity"/>
    <property type="evidence" value="ECO:0007669"/>
    <property type="project" value="UniProtKB-KW"/>
</dbReference>
<dbReference type="GO" id="GO:0004175">
    <property type="term" value="F:endopeptidase activity"/>
    <property type="evidence" value="ECO:0007669"/>
    <property type="project" value="UniProtKB-ARBA"/>
</dbReference>
<evidence type="ECO:0000313" key="4">
    <source>
        <dbReference type="EMBL" id="WOB43319.1"/>
    </source>
</evidence>
<feature type="transmembrane region" description="Helical" evidence="2">
    <location>
        <begin position="424"/>
        <end position="443"/>
    </location>
</feature>
<dbReference type="GO" id="GO:0080120">
    <property type="term" value="P:CAAX-box protein maturation"/>
    <property type="evidence" value="ECO:0007669"/>
    <property type="project" value="UniProtKB-ARBA"/>
</dbReference>
<dbReference type="Pfam" id="PF02517">
    <property type="entry name" value="Rce1-like"/>
    <property type="match status" value="1"/>
</dbReference>
<feature type="transmembrane region" description="Helical" evidence="2">
    <location>
        <begin position="382"/>
        <end position="403"/>
    </location>
</feature>
<reference evidence="4" key="1">
    <citation type="submission" date="2020-05" db="EMBL/GenBank/DDBJ databases">
        <authorList>
            <person name="Zhu T."/>
            <person name="Keshari N."/>
            <person name="Lu X."/>
        </authorList>
    </citation>
    <scope>NUCLEOTIDE SEQUENCE</scope>
    <source>
        <strain evidence="4">NK1-22</strain>
    </source>
</reference>
<keyword evidence="2" id="KW-0812">Transmembrane</keyword>
<dbReference type="EMBL" id="CP053540">
    <property type="protein sequence ID" value="WOB43319.1"/>
    <property type="molecule type" value="Genomic_DNA"/>
</dbReference>
<feature type="region of interest" description="Disordered" evidence="1">
    <location>
        <begin position="101"/>
        <end position="124"/>
    </location>
</feature>
<feature type="transmembrane region" description="Helical" evidence="2">
    <location>
        <begin position="340"/>
        <end position="362"/>
    </location>
</feature>
<dbReference type="PANTHER" id="PTHR43592">
    <property type="entry name" value="CAAX AMINO TERMINAL PROTEASE"/>
    <property type="match status" value="1"/>
</dbReference>
<protein>
    <submittedName>
        <fullName evidence="4">CPBP family intramembrane metalloprotease</fullName>
    </submittedName>
</protein>
<accession>A0AA96Y4K3</accession>
<feature type="transmembrane region" description="Helical" evidence="2">
    <location>
        <begin position="503"/>
        <end position="524"/>
    </location>
</feature>
<feature type="domain" description="CAAX prenyl protease 2/Lysostaphin resistance protein A-like" evidence="3">
    <location>
        <begin position="430"/>
        <end position="516"/>
    </location>
</feature>
<proteinExistence type="predicted"/>